<reference evidence="11 12" key="1">
    <citation type="submission" date="2019-03" db="EMBL/GenBank/DDBJ databases">
        <title>First draft genome of Liparis tanakae, snailfish: a comprehensive survey of snailfish specific genes.</title>
        <authorList>
            <person name="Kim W."/>
            <person name="Song I."/>
            <person name="Jeong J.-H."/>
            <person name="Kim D."/>
            <person name="Kim S."/>
            <person name="Ryu S."/>
            <person name="Song J.Y."/>
            <person name="Lee S.K."/>
        </authorList>
    </citation>
    <scope>NUCLEOTIDE SEQUENCE [LARGE SCALE GENOMIC DNA]</scope>
    <source>
        <tissue evidence="11">Muscle</tissue>
    </source>
</reference>
<dbReference type="Pfam" id="PF00096">
    <property type="entry name" value="zf-C2H2"/>
    <property type="match status" value="4"/>
</dbReference>
<evidence type="ECO:0000256" key="5">
    <source>
        <dbReference type="ARBA" id="ARBA00022833"/>
    </source>
</evidence>
<dbReference type="Gene3D" id="3.30.160.60">
    <property type="entry name" value="Classic Zinc Finger"/>
    <property type="match status" value="9"/>
</dbReference>
<dbReference type="GO" id="GO:0005634">
    <property type="term" value="C:nucleus"/>
    <property type="evidence" value="ECO:0007669"/>
    <property type="project" value="TreeGrafter"/>
</dbReference>
<dbReference type="AlphaFoldDB" id="A0A4Z2GL71"/>
<keyword evidence="2" id="KW-0479">Metal-binding</keyword>
<evidence type="ECO:0000313" key="12">
    <source>
        <dbReference type="Proteomes" id="UP000314294"/>
    </source>
</evidence>
<feature type="domain" description="C2H2-type" evidence="10">
    <location>
        <begin position="655"/>
        <end position="683"/>
    </location>
</feature>
<evidence type="ECO:0000259" key="10">
    <source>
        <dbReference type="PROSITE" id="PS50157"/>
    </source>
</evidence>
<dbReference type="PROSITE" id="PS50157">
    <property type="entry name" value="ZINC_FINGER_C2H2_2"/>
    <property type="match status" value="11"/>
</dbReference>
<dbReference type="EMBL" id="SRLO01000501">
    <property type="protein sequence ID" value="TNN53961.1"/>
    <property type="molecule type" value="Genomic_DNA"/>
</dbReference>
<dbReference type="PANTHER" id="PTHR16515:SF66">
    <property type="entry name" value="C2H2-TYPE DOMAIN-CONTAINING PROTEIN"/>
    <property type="match status" value="1"/>
</dbReference>
<dbReference type="PANTHER" id="PTHR16515">
    <property type="entry name" value="PR DOMAIN ZINC FINGER PROTEIN"/>
    <property type="match status" value="1"/>
</dbReference>
<dbReference type="InterPro" id="IPR013087">
    <property type="entry name" value="Znf_C2H2_type"/>
</dbReference>
<dbReference type="SMART" id="SM00355">
    <property type="entry name" value="ZnF_C2H2"/>
    <property type="match status" value="13"/>
</dbReference>
<feature type="domain" description="C2H2-type" evidence="10">
    <location>
        <begin position="744"/>
        <end position="774"/>
    </location>
</feature>
<feature type="region of interest" description="Disordered" evidence="8">
    <location>
        <begin position="226"/>
        <end position="278"/>
    </location>
</feature>
<feature type="domain" description="C2H2-type" evidence="10">
    <location>
        <begin position="775"/>
        <end position="802"/>
    </location>
</feature>
<feature type="domain" description="C2H2-type" evidence="10">
    <location>
        <begin position="627"/>
        <end position="654"/>
    </location>
</feature>
<evidence type="ECO:0000256" key="1">
    <source>
        <dbReference type="ARBA" id="ARBA00004123"/>
    </source>
</evidence>
<evidence type="ECO:0000256" key="4">
    <source>
        <dbReference type="ARBA" id="ARBA00022771"/>
    </source>
</evidence>
<feature type="domain" description="C2H2-type" evidence="10">
    <location>
        <begin position="803"/>
        <end position="831"/>
    </location>
</feature>
<dbReference type="CDD" id="cd11657">
    <property type="entry name" value="TIN2_N"/>
    <property type="match status" value="1"/>
</dbReference>
<evidence type="ECO:0000256" key="9">
    <source>
        <dbReference type="SAM" id="SignalP"/>
    </source>
</evidence>
<dbReference type="InterPro" id="IPR050331">
    <property type="entry name" value="Zinc_finger"/>
</dbReference>
<dbReference type="GO" id="GO:0008270">
    <property type="term" value="F:zinc ion binding"/>
    <property type="evidence" value="ECO:0007669"/>
    <property type="project" value="UniProtKB-KW"/>
</dbReference>
<dbReference type="Pfam" id="PF14973">
    <property type="entry name" value="TINF2_N"/>
    <property type="match status" value="2"/>
</dbReference>
<dbReference type="OrthoDB" id="8117402at2759"/>
<comment type="caution">
    <text evidence="11">The sequence shown here is derived from an EMBL/GenBank/DDBJ whole genome shotgun (WGS) entry which is preliminary data.</text>
</comment>
<protein>
    <submittedName>
        <fullName evidence="11">Putative zinc finger protein 724</fullName>
    </submittedName>
</protein>
<feature type="region of interest" description="Disordered" evidence="8">
    <location>
        <begin position="340"/>
        <end position="443"/>
    </location>
</feature>
<keyword evidence="9" id="KW-0732">Signal</keyword>
<dbReference type="SUPFAM" id="SSF57667">
    <property type="entry name" value="beta-beta-alpha zinc fingers"/>
    <property type="match status" value="7"/>
</dbReference>
<accession>A0A4Z2GL71</accession>
<evidence type="ECO:0000256" key="6">
    <source>
        <dbReference type="ARBA" id="ARBA00023242"/>
    </source>
</evidence>
<feature type="compositionally biased region" description="Low complexity" evidence="8">
    <location>
        <begin position="256"/>
        <end position="269"/>
    </location>
</feature>
<feature type="domain" description="C2H2-type" evidence="10">
    <location>
        <begin position="717"/>
        <end position="743"/>
    </location>
</feature>
<dbReference type="Pfam" id="PF13912">
    <property type="entry name" value="zf-C2H2_6"/>
    <property type="match status" value="1"/>
</dbReference>
<feature type="domain" description="C2H2-type" evidence="10">
    <location>
        <begin position="687"/>
        <end position="715"/>
    </location>
</feature>
<dbReference type="InterPro" id="IPR029400">
    <property type="entry name" value="TINF2_N"/>
</dbReference>
<feature type="domain" description="C2H2-type" evidence="10">
    <location>
        <begin position="545"/>
        <end position="568"/>
    </location>
</feature>
<feature type="signal peptide" evidence="9">
    <location>
        <begin position="1"/>
        <end position="29"/>
    </location>
</feature>
<keyword evidence="4 7" id="KW-0863">Zinc-finger</keyword>
<dbReference type="PROSITE" id="PS00028">
    <property type="entry name" value="ZINC_FINGER_C2H2_1"/>
    <property type="match status" value="10"/>
</dbReference>
<feature type="domain" description="C2H2-type" evidence="10">
    <location>
        <begin position="570"/>
        <end position="598"/>
    </location>
</feature>
<feature type="chain" id="PRO_5021402226" evidence="9">
    <location>
        <begin position="30"/>
        <end position="831"/>
    </location>
</feature>
<evidence type="ECO:0000256" key="7">
    <source>
        <dbReference type="PROSITE-ProRule" id="PRU00042"/>
    </source>
</evidence>
<evidence type="ECO:0000256" key="3">
    <source>
        <dbReference type="ARBA" id="ARBA00022737"/>
    </source>
</evidence>
<feature type="domain" description="C2H2-type" evidence="10">
    <location>
        <begin position="599"/>
        <end position="626"/>
    </location>
</feature>
<keyword evidence="6" id="KW-0539">Nucleus</keyword>
<name>A0A4Z2GL71_9TELE</name>
<dbReference type="InterPro" id="IPR036236">
    <property type="entry name" value="Znf_C2H2_sf"/>
</dbReference>
<keyword evidence="5" id="KW-0862">Zinc</keyword>
<proteinExistence type="predicted"/>
<gene>
    <name evidence="11" type="primary">ZNF724P</name>
    <name evidence="11" type="ORF">EYF80_035859</name>
</gene>
<comment type="subcellular location">
    <subcellularLocation>
        <location evidence="1">Nucleus</location>
    </subcellularLocation>
</comment>
<dbReference type="FunFam" id="3.30.160.60:FF:000671">
    <property type="entry name" value="Zinc finger protein 26"/>
    <property type="match status" value="1"/>
</dbReference>
<keyword evidence="3" id="KW-0677">Repeat</keyword>
<dbReference type="Proteomes" id="UP000314294">
    <property type="component" value="Unassembled WGS sequence"/>
</dbReference>
<feature type="compositionally biased region" description="Basic and acidic residues" evidence="8">
    <location>
        <begin position="340"/>
        <end position="349"/>
    </location>
</feature>
<dbReference type="FunFam" id="3.30.160.60:FF:001049">
    <property type="entry name" value="zinc finger protein 319"/>
    <property type="match status" value="1"/>
</dbReference>
<sequence>MEDKTPNRCAPLPLCALRLLVPPIRLVSAAIWQTVQQKVVADYGMLEEFVSVVTDIVPELLTPRQRAQLIMGLRARLILELCQFEATADIGLVQPHLDRVQTLIEAWVMEEVFPVEFGPTYDDALHDLMWLFLSRLERFLPFQTFQQVSSMFGEASSVLDECMDSVSRCQELKTLLQYQKHVQQPDPDGKDLFLSITLNNLTALFDGSLDGSCIISALKLEERTVTDKPRADVSDNALSDVEAGSLTPTPADQMQVEETGVTPGEEGAAGPPGGGTRHEENAMLVESRAQTPPGFVKQCRVQLKRLDLPPLPPRRRPARPNRGLRMEKILLEEKRGLREEAVRKAEPGGRARRRGAEPIGSSYMAPVDSDDSWSLYSGEESRREAAGGVGAADSWSDDSGGGSPAAAPVGVSAEGRLNDPPSTGPRKASTPGRKRGVADVKAGVPKKPRKAQCCICHEAVSAGLRTHMKTHFPSGDYACPRCDSRFKLFSSLRLHVNRTCFEHGRRERPRRRADAAAPLFECDECGEAFGYAVALERHKRTHDGLYCEVCRKVLRDPATLARHKSSHTAFQCNRCEEAFALFKPLLRHCENVHRMGRPFQCSYCPKAVGKLRTLIAHEWKHTGHLPFRCALCGARFKSDAALASHQLVHTRERPYLCAECGKTFSHRSNLLRHLTLLHSEARSGESHSCGECEKSFEDRGALKTHQKAQHRRQRLRHPCPYCGKMVSVSSMARHKLIHTGEKPFRCTAPDCDKAYRSPSEAKRHVLAHHTAERLFRCDACGKGFNRACYLSAHAKTHSVEKPFVCHFCGKAFPKRYNMQRHKQLVHAAVTH</sequence>
<keyword evidence="12" id="KW-1185">Reference proteome</keyword>
<evidence type="ECO:0000313" key="11">
    <source>
        <dbReference type="EMBL" id="TNN53961.1"/>
    </source>
</evidence>
<dbReference type="GO" id="GO:0010468">
    <property type="term" value="P:regulation of gene expression"/>
    <property type="evidence" value="ECO:0007669"/>
    <property type="project" value="TreeGrafter"/>
</dbReference>
<evidence type="ECO:0000256" key="2">
    <source>
        <dbReference type="ARBA" id="ARBA00022723"/>
    </source>
</evidence>
<feature type="compositionally biased region" description="Low complexity" evidence="8">
    <location>
        <begin position="391"/>
        <end position="415"/>
    </location>
</feature>
<evidence type="ECO:0000256" key="8">
    <source>
        <dbReference type="SAM" id="MobiDB-lite"/>
    </source>
</evidence>
<organism evidence="11 12">
    <name type="scientific">Liparis tanakae</name>
    <name type="common">Tanaka's snailfish</name>
    <dbReference type="NCBI Taxonomy" id="230148"/>
    <lineage>
        <taxon>Eukaryota</taxon>
        <taxon>Metazoa</taxon>
        <taxon>Chordata</taxon>
        <taxon>Craniata</taxon>
        <taxon>Vertebrata</taxon>
        <taxon>Euteleostomi</taxon>
        <taxon>Actinopterygii</taxon>
        <taxon>Neopterygii</taxon>
        <taxon>Teleostei</taxon>
        <taxon>Neoteleostei</taxon>
        <taxon>Acanthomorphata</taxon>
        <taxon>Eupercaria</taxon>
        <taxon>Perciformes</taxon>
        <taxon>Cottioidei</taxon>
        <taxon>Cottales</taxon>
        <taxon>Liparidae</taxon>
        <taxon>Liparis</taxon>
    </lineage>
</organism>
<dbReference type="Pfam" id="PF12874">
    <property type="entry name" value="zf-met"/>
    <property type="match status" value="2"/>
</dbReference>
<feature type="domain" description="C2H2-type" evidence="10">
    <location>
        <begin position="520"/>
        <end position="544"/>
    </location>
</feature>